<proteinExistence type="predicted"/>
<reference evidence="2" key="1">
    <citation type="submission" date="2022-03" db="EMBL/GenBank/DDBJ databases">
        <authorList>
            <person name="Alioto T."/>
            <person name="Alioto T."/>
            <person name="Gomez Garrido J."/>
        </authorList>
    </citation>
    <scope>NUCLEOTIDE SEQUENCE</scope>
</reference>
<accession>A0AAD1TJU2</accession>
<evidence type="ECO:0000313" key="3">
    <source>
        <dbReference type="Proteomes" id="UP001295444"/>
    </source>
</evidence>
<evidence type="ECO:0000313" key="2">
    <source>
        <dbReference type="EMBL" id="CAH2325339.1"/>
    </source>
</evidence>
<feature type="region of interest" description="Disordered" evidence="1">
    <location>
        <begin position="73"/>
        <end position="114"/>
    </location>
</feature>
<dbReference type="EMBL" id="OW240923">
    <property type="protein sequence ID" value="CAH2325339.1"/>
    <property type="molecule type" value="Genomic_DNA"/>
</dbReference>
<name>A0AAD1TJU2_PELCU</name>
<dbReference type="AlphaFoldDB" id="A0AAD1TJU2"/>
<feature type="compositionally biased region" description="Basic residues" evidence="1">
    <location>
        <begin position="93"/>
        <end position="105"/>
    </location>
</feature>
<feature type="region of interest" description="Disordered" evidence="1">
    <location>
        <begin position="132"/>
        <end position="187"/>
    </location>
</feature>
<feature type="compositionally biased region" description="Basic and acidic residues" evidence="1">
    <location>
        <begin position="165"/>
        <end position="187"/>
    </location>
</feature>
<protein>
    <submittedName>
        <fullName evidence="2">Uncharacterized protein</fullName>
    </submittedName>
</protein>
<organism evidence="2 3">
    <name type="scientific">Pelobates cultripes</name>
    <name type="common">Western spadefoot toad</name>
    <dbReference type="NCBI Taxonomy" id="61616"/>
    <lineage>
        <taxon>Eukaryota</taxon>
        <taxon>Metazoa</taxon>
        <taxon>Chordata</taxon>
        <taxon>Craniata</taxon>
        <taxon>Vertebrata</taxon>
        <taxon>Euteleostomi</taxon>
        <taxon>Amphibia</taxon>
        <taxon>Batrachia</taxon>
        <taxon>Anura</taxon>
        <taxon>Pelobatoidea</taxon>
        <taxon>Pelobatidae</taxon>
        <taxon>Pelobates</taxon>
    </lineage>
</organism>
<dbReference type="Proteomes" id="UP001295444">
    <property type="component" value="Chromosome 12"/>
</dbReference>
<feature type="compositionally biased region" description="Polar residues" evidence="1">
    <location>
        <begin position="73"/>
        <end position="82"/>
    </location>
</feature>
<sequence>MRVIPVLTLWPRPLQHNPSPATLPPRNFSPGASVKMADAMCADARGMKCSLPEPAASNVASRHKLARRLSLQTTSIQHNTQARCPPPQMQRKTTARSRQKSRRHSRPESTTHHRLLTLGKHQLTRQLYRGAGLPSKVPHCTPELPYNTSQPAPTRPQRIKTADLQPDHTRLNEDIGKAETRDDYLPQ</sequence>
<gene>
    <name evidence="2" type="ORF">PECUL_23A002508</name>
</gene>
<keyword evidence="3" id="KW-1185">Reference proteome</keyword>
<evidence type="ECO:0000256" key="1">
    <source>
        <dbReference type="SAM" id="MobiDB-lite"/>
    </source>
</evidence>